<protein>
    <submittedName>
        <fullName evidence="2">Aminotransferase</fullName>
    </submittedName>
</protein>
<dbReference type="SUPFAM" id="SSF53383">
    <property type="entry name" value="PLP-dependent transferases"/>
    <property type="match status" value="1"/>
</dbReference>
<dbReference type="Proteomes" id="UP001285921">
    <property type="component" value="Unassembled WGS sequence"/>
</dbReference>
<accession>A0ABQ6NIZ9</accession>
<keyword evidence="1" id="KW-0175">Coiled coil</keyword>
<dbReference type="PANTHER" id="PTHR43799">
    <property type="entry name" value="AMINOTRANSFERASE, PUTATIVE-RELATED"/>
    <property type="match status" value="1"/>
</dbReference>
<dbReference type="CDD" id="cd00609">
    <property type="entry name" value="AAT_like"/>
    <property type="match status" value="1"/>
</dbReference>
<dbReference type="RefSeq" id="WP_317979693.1">
    <property type="nucleotide sequence ID" value="NZ_BTCL01000005.1"/>
</dbReference>
<sequence>MNLGTDFLKLGTDELKDLYHELQREYNEYKNQNLKLDMSRGKPCPEQLELSMEMLDILKSDDQIKAMDGIDCRNYGGVDGIHEAKELFSQMLGVSTKEIIIGGNSSLNMMYDALSRAMLFGVSEGEMPWGKLPKVKFLCPSPGYDRHFAICELLNIEMITIDMNQDGPDMDTIERLVSDDDSIKGIWCVPKYSNPDGITYSDKIVDRLACMKTKARDFRIFWDDAYTVHHLTDKPDQLKNILAACKTAGYPNRVYMFSSTSKITFPGSGVAMIASSEENVNFIKKQLGIQTIGPDKINQLRHVRFLRSLDNLNVHMKKQAAIIKPKFDLVLHQLEVDLGGKNIAEWNKPNGGYFISLNTLDGCANEVVNMAAQIGVTLTNAGATYPYGKDPRDRNIRIAPTFPSIKELELAIKVLCVCVQLISIKKILAGGI</sequence>
<keyword evidence="3" id="KW-1185">Reference proteome</keyword>
<dbReference type="InterPro" id="IPR015424">
    <property type="entry name" value="PyrdxlP-dep_Trfase"/>
</dbReference>
<name>A0ABQ6NIZ9_9BACL</name>
<comment type="caution">
    <text evidence="2">The sequence shown here is derived from an EMBL/GenBank/DDBJ whole genome shotgun (WGS) entry which is preliminary data.</text>
</comment>
<dbReference type="Pfam" id="PF12897">
    <property type="entry name" value="Asp_aminotransf"/>
    <property type="match status" value="1"/>
</dbReference>
<keyword evidence="2" id="KW-0032">Aminotransferase</keyword>
<dbReference type="InterPro" id="IPR024551">
    <property type="entry name" value="AspAT_Ic"/>
</dbReference>
<dbReference type="Gene3D" id="3.40.640.10">
    <property type="entry name" value="Type I PLP-dependent aspartate aminotransferase-like (Major domain)"/>
    <property type="match status" value="1"/>
</dbReference>
<proteinExistence type="predicted"/>
<evidence type="ECO:0000256" key="1">
    <source>
        <dbReference type="SAM" id="Coils"/>
    </source>
</evidence>
<dbReference type="PANTHER" id="PTHR43799:SF1">
    <property type="entry name" value="ASPARTATE AMINOTRANSFERASE"/>
    <property type="match status" value="1"/>
</dbReference>
<dbReference type="GO" id="GO:0008483">
    <property type="term" value="F:transaminase activity"/>
    <property type="evidence" value="ECO:0007669"/>
    <property type="project" value="UniProtKB-KW"/>
</dbReference>
<organism evidence="2 3">
    <name type="scientific">Paenibacillus glycanilyticus</name>
    <dbReference type="NCBI Taxonomy" id="126569"/>
    <lineage>
        <taxon>Bacteria</taxon>
        <taxon>Bacillati</taxon>
        <taxon>Bacillota</taxon>
        <taxon>Bacilli</taxon>
        <taxon>Bacillales</taxon>
        <taxon>Paenibacillaceae</taxon>
        <taxon>Paenibacillus</taxon>
    </lineage>
</organism>
<evidence type="ECO:0000313" key="3">
    <source>
        <dbReference type="Proteomes" id="UP001285921"/>
    </source>
</evidence>
<evidence type="ECO:0000313" key="2">
    <source>
        <dbReference type="EMBL" id="GMK44748.1"/>
    </source>
</evidence>
<dbReference type="Gene3D" id="3.90.1150.10">
    <property type="entry name" value="Aspartate Aminotransferase, domain 1"/>
    <property type="match status" value="1"/>
</dbReference>
<keyword evidence="2" id="KW-0808">Transferase</keyword>
<dbReference type="InterPro" id="IPR015422">
    <property type="entry name" value="PyrdxlP-dep_Trfase_small"/>
</dbReference>
<dbReference type="InterPro" id="IPR015421">
    <property type="entry name" value="PyrdxlP-dep_Trfase_major"/>
</dbReference>
<gene>
    <name evidence="2" type="ORF">PghCCS26_18760</name>
</gene>
<dbReference type="EMBL" id="BTCL01000005">
    <property type="protein sequence ID" value="GMK44748.1"/>
    <property type="molecule type" value="Genomic_DNA"/>
</dbReference>
<feature type="coiled-coil region" evidence="1">
    <location>
        <begin position="12"/>
        <end position="39"/>
    </location>
</feature>
<reference evidence="2 3" key="1">
    <citation type="submission" date="2023-05" db="EMBL/GenBank/DDBJ databases">
        <title>Draft genome of Paenibacillus sp. CCS26.</title>
        <authorList>
            <person name="Akita H."/>
            <person name="Shinto Y."/>
            <person name="Kimura Z."/>
        </authorList>
    </citation>
    <scope>NUCLEOTIDE SEQUENCE [LARGE SCALE GENOMIC DNA]</scope>
    <source>
        <strain evidence="2 3">CCS26</strain>
    </source>
</reference>